<dbReference type="Pfam" id="PF03852">
    <property type="entry name" value="Vsr"/>
    <property type="match status" value="1"/>
</dbReference>
<dbReference type="PIRSF" id="PIRSF018267">
    <property type="entry name" value="VSR_endonuc"/>
    <property type="match status" value="1"/>
</dbReference>
<name>A0A1I4TUK7_9BURK</name>
<keyword evidence="8" id="KW-1185">Reference proteome</keyword>
<keyword evidence="4 6" id="KW-0378">Hydrolase</keyword>
<dbReference type="InterPro" id="IPR004603">
    <property type="entry name" value="DNA_mismatch_endonuc_vsr"/>
</dbReference>
<dbReference type="CDD" id="cd00221">
    <property type="entry name" value="Vsr"/>
    <property type="match status" value="1"/>
</dbReference>
<dbReference type="SUPFAM" id="SSF52980">
    <property type="entry name" value="Restriction endonuclease-like"/>
    <property type="match status" value="1"/>
</dbReference>
<evidence type="ECO:0000256" key="3">
    <source>
        <dbReference type="ARBA" id="ARBA00022763"/>
    </source>
</evidence>
<keyword evidence="5 6" id="KW-0234">DNA repair</keyword>
<sequence length="140" mass="16284">MVDSIDQAARSALMSRIRGKNTRPELIVRKLVYAAGYRYRLHVRKLPGSPDLVFAGRKKVIFVHGCFWHLHDNCKGGRIPKTRVEFWREKLHGNKQRDERTAETLRLAGWDVLVVWECELSDLDVLEHIVRAFLGSVRLH</sequence>
<evidence type="ECO:0000256" key="2">
    <source>
        <dbReference type="ARBA" id="ARBA00022759"/>
    </source>
</evidence>
<dbReference type="GO" id="GO:0006298">
    <property type="term" value="P:mismatch repair"/>
    <property type="evidence" value="ECO:0007669"/>
    <property type="project" value="UniProtKB-UniRule"/>
</dbReference>
<dbReference type="EMBL" id="FOTW01000034">
    <property type="protein sequence ID" value="SFM80260.1"/>
    <property type="molecule type" value="Genomic_DNA"/>
</dbReference>
<evidence type="ECO:0000256" key="6">
    <source>
        <dbReference type="PIRNR" id="PIRNR018267"/>
    </source>
</evidence>
<dbReference type="RefSeq" id="WP_093390744.1">
    <property type="nucleotide sequence ID" value="NZ_FOTW01000034.1"/>
</dbReference>
<dbReference type="AlphaFoldDB" id="A0A1I4TUK7"/>
<dbReference type="Proteomes" id="UP000199470">
    <property type="component" value="Unassembled WGS sequence"/>
</dbReference>
<dbReference type="InterPro" id="IPR011335">
    <property type="entry name" value="Restrct_endonuc-II-like"/>
</dbReference>
<dbReference type="GO" id="GO:0004519">
    <property type="term" value="F:endonuclease activity"/>
    <property type="evidence" value="ECO:0007669"/>
    <property type="project" value="UniProtKB-KW"/>
</dbReference>
<accession>A0A1I4TUK7</accession>
<dbReference type="Gene3D" id="3.40.960.10">
    <property type="entry name" value="VSR Endonuclease"/>
    <property type="match status" value="1"/>
</dbReference>
<dbReference type="NCBIfam" id="TIGR00632">
    <property type="entry name" value="vsr"/>
    <property type="match status" value="1"/>
</dbReference>
<dbReference type="GO" id="GO:0016787">
    <property type="term" value="F:hydrolase activity"/>
    <property type="evidence" value="ECO:0007669"/>
    <property type="project" value="UniProtKB-KW"/>
</dbReference>
<dbReference type="STRING" id="758825.SAMN02982985_05349"/>
<evidence type="ECO:0000313" key="7">
    <source>
        <dbReference type="EMBL" id="SFM80260.1"/>
    </source>
</evidence>
<protein>
    <recommendedName>
        <fullName evidence="6">Very short patch repair endonuclease</fullName>
        <ecNumber evidence="6">3.1.-.-</ecNumber>
    </recommendedName>
</protein>
<evidence type="ECO:0000256" key="4">
    <source>
        <dbReference type="ARBA" id="ARBA00022801"/>
    </source>
</evidence>
<dbReference type="OrthoDB" id="9801520at2"/>
<evidence type="ECO:0000313" key="8">
    <source>
        <dbReference type="Proteomes" id="UP000199470"/>
    </source>
</evidence>
<evidence type="ECO:0000256" key="1">
    <source>
        <dbReference type="ARBA" id="ARBA00022722"/>
    </source>
</evidence>
<keyword evidence="1 6" id="KW-0540">Nuclease</keyword>
<proteinExistence type="inferred from homology"/>
<comment type="similarity">
    <text evidence="6">Belongs to the vsr family.</text>
</comment>
<gene>
    <name evidence="7" type="ORF">SAMN02982985_05349</name>
</gene>
<organism evidence="7 8">
    <name type="scientific">Rugamonas rubra</name>
    <dbReference type="NCBI Taxonomy" id="758825"/>
    <lineage>
        <taxon>Bacteria</taxon>
        <taxon>Pseudomonadati</taxon>
        <taxon>Pseudomonadota</taxon>
        <taxon>Betaproteobacteria</taxon>
        <taxon>Burkholderiales</taxon>
        <taxon>Oxalobacteraceae</taxon>
        <taxon>Telluria group</taxon>
        <taxon>Rugamonas</taxon>
    </lineage>
</organism>
<reference evidence="7 8" key="1">
    <citation type="submission" date="2016-10" db="EMBL/GenBank/DDBJ databases">
        <authorList>
            <person name="de Groot N.N."/>
        </authorList>
    </citation>
    <scope>NUCLEOTIDE SEQUENCE [LARGE SCALE GENOMIC DNA]</scope>
    <source>
        <strain evidence="7 8">ATCC 43154</strain>
    </source>
</reference>
<evidence type="ECO:0000256" key="5">
    <source>
        <dbReference type="ARBA" id="ARBA00023204"/>
    </source>
</evidence>
<keyword evidence="2 6" id="KW-0255">Endonuclease</keyword>
<comment type="function">
    <text evidence="6">May nick specific sequences that contain T:G mispairs resulting from m5C-deamination.</text>
</comment>
<dbReference type="EC" id="3.1.-.-" evidence="6"/>
<keyword evidence="3 6" id="KW-0227">DNA damage</keyword>